<evidence type="ECO:0000256" key="4">
    <source>
        <dbReference type="ARBA" id="ARBA00023235"/>
    </source>
</evidence>
<dbReference type="InterPro" id="IPR029017">
    <property type="entry name" value="Enolase-like_N"/>
</dbReference>
<keyword evidence="4 8" id="KW-0413">Isomerase</keyword>
<dbReference type="InterPro" id="IPR029065">
    <property type="entry name" value="Enolase_C-like"/>
</dbReference>
<evidence type="ECO:0000256" key="1">
    <source>
        <dbReference type="ARBA" id="ARBA00008031"/>
    </source>
</evidence>
<dbReference type="CDD" id="cd03319">
    <property type="entry name" value="L-Ala-DL-Glu_epimerase"/>
    <property type="match status" value="1"/>
</dbReference>
<dbReference type="SUPFAM" id="SSF51604">
    <property type="entry name" value="Enolase C-terminal domain-like"/>
    <property type="match status" value="1"/>
</dbReference>
<dbReference type="GO" id="GO:0006518">
    <property type="term" value="P:peptide metabolic process"/>
    <property type="evidence" value="ECO:0007669"/>
    <property type="project" value="UniProtKB-ARBA"/>
</dbReference>
<evidence type="ECO:0000256" key="2">
    <source>
        <dbReference type="ARBA" id="ARBA00022723"/>
    </source>
</evidence>
<dbReference type="Proteomes" id="UP000255234">
    <property type="component" value="Unassembled WGS sequence"/>
</dbReference>
<keyword evidence="2 7" id="KW-0479">Metal-binding</keyword>
<feature type="domain" description="Mandelate racemase/muconate lactonizing enzyme C-terminal" evidence="9">
    <location>
        <begin position="141"/>
        <end position="239"/>
    </location>
</feature>
<feature type="binding site" evidence="6">
    <location>
        <position position="24"/>
    </location>
    <ligand>
        <name>substrate</name>
    </ligand>
</feature>
<name>A0A378NUX9_9FIRM</name>
<dbReference type="Gene3D" id="3.30.390.10">
    <property type="entry name" value="Enolase-like, N-terminal domain"/>
    <property type="match status" value="1"/>
</dbReference>
<dbReference type="FunFam" id="3.30.390.10:FF:000009">
    <property type="entry name" value="Hydrophobic dipeptide epimerase"/>
    <property type="match status" value="1"/>
</dbReference>
<dbReference type="RefSeq" id="WP_115151916.1">
    <property type="nucleotide sequence ID" value="NZ_UGPP01000001.1"/>
</dbReference>
<dbReference type="PANTHER" id="PTHR48073">
    <property type="entry name" value="O-SUCCINYLBENZOATE SYNTHASE-RELATED"/>
    <property type="match status" value="1"/>
</dbReference>
<proteinExistence type="inferred from homology"/>
<dbReference type="Pfam" id="PF13378">
    <property type="entry name" value="MR_MLE_C"/>
    <property type="match status" value="1"/>
</dbReference>
<evidence type="ECO:0000256" key="3">
    <source>
        <dbReference type="ARBA" id="ARBA00022842"/>
    </source>
</evidence>
<dbReference type="GO" id="GO:0000287">
    <property type="term" value="F:magnesium ion binding"/>
    <property type="evidence" value="ECO:0007669"/>
    <property type="project" value="UniProtKB-ARBA"/>
</dbReference>
<keyword evidence="3 7" id="KW-0460">Magnesium</keyword>
<evidence type="ECO:0000313" key="10">
    <source>
        <dbReference type="EMBL" id="STY71645.1"/>
    </source>
</evidence>
<comment type="cofactor">
    <cofactor evidence="7 8">
        <name>Mg(2+)</name>
        <dbReference type="ChEBI" id="CHEBI:18420"/>
    </cofactor>
    <text evidence="7 8">Binds 1 Mg(2+) ion per subunit.</text>
</comment>
<dbReference type="Gene3D" id="3.20.20.120">
    <property type="entry name" value="Enolase-like C-terminal domain"/>
    <property type="match status" value="1"/>
</dbReference>
<evidence type="ECO:0000256" key="7">
    <source>
        <dbReference type="PIRSR" id="PIRSR634603-3"/>
    </source>
</evidence>
<dbReference type="InterPro" id="IPR013342">
    <property type="entry name" value="Mandelate_racemase_C"/>
</dbReference>
<feature type="binding site" evidence="6">
    <location>
        <position position="135"/>
    </location>
    <ligand>
        <name>substrate</name>
    </ligand>
</feature>
<feature type="active site" description="Proton acceptor; specific for (S)-substrate epimerization" evidence="5">
    <location>
        <position position="267"/>
    </location>
</feature>
<dbReference type="GO" id="GO:0016855">
    <property type="term" value="F:racemase and epimerase activity, acting on amino acids and derivatives"/>
    <property type="evidence" value="ECO:0007669"/>
    <property type="project" value="UniProtKB-UniRule"/>
</dbReference>
<feature type="binding site" evidence="6">
    <location>
        <position position="322"/>
    </location>
    <ligand>
        <name>substrate</name>
    </ligand>
</feature>
<feature type="binding site" evidence="7">
    <location>
        <position position="218"/>
    </location>
    <ligand>
        <name>Mg(2+)</name>
        <dbReference type="ChEBI" id="CHEBI:18420"/>
    </ligand>
</feature>
<dbReference type="SUPFAM" id="SSF54826">
    <property type="entry name" value="Enolase N-terminal domain-like"/>
    <property type="match status" value="1"/>
</dbReference>
<comment type="similarity">
    <text evidence="1 8">Belongs to the mandelate racemase/muconate lactonizing enzyme family.</text>
</comment>
<feature type="binding site" evidence="7">
    <location>
        <position position="243"/>
    </location>
    <ligand>
        <name>Mg(2+)</name>
        <dbReference type="ChEBI" id="CHEBI:18420"/>
    </ligand>
</feature>
<dbReference type="InterPro" id="IPR013341">
    <property type="entry name" value="Mandelate_racemase_N_dom"/>
</dbReference>
<protein>
    <recommendedName>
        <fullName evidence="8">Dipeptide epimerase</fullName>
        <ecNumber evidence="8">5.1.1.-</ecNumber>
    </recommendedName>
</protein>
<feature type="binding site" evidence="6">
    <location>
        <position position="160"/>
    </location>
    <ligand>
        <name>substrate</name>
    </ligand>
</feature>
<evidence type="ECO:0000259" key="9">
    <source>
        <dbReference type="SMART" id="SM00922"/>
    </source>
</evidence>
<accession>A0A378NUX9</accession>
<reference evidence="10 11" key="1">
    <citation type="submission" date="2018-06" db="EMBL/GenBank/DDBJ databases">
        <authorList>
            <consortium name="Pathogen Informatics"/>
            <person name="Doyle S."/>
        </authorList>
    </citation>
    <scope>NUCLEOTIDE SEQUENCE [LARGE SCALE GENOMIC DNA]</scope>
    <source>
        <strain evidence="10 11">NCTC10571</strain>
    </source>
</reference>
<evidence type="ECO:0000256" key="8">
    <source>
        <dbReference type="RuleBase" id="RU366006"/>
    </source>
</evidence>
<dbReference type="SFLD" id="SFLDS00001">
    <property type="entry name" value="Enolase"/>
    <property type="match status" value="1"/>
</dbReference>
<dbReference type="EMBL" id="UGPP01000001">
    <property type="protein sequence ID" value="STY71645.1"/>
    <property type="molecule type" value="Genomic_DNA"/>
</dbReference>
<dbReference type="SMART" id="SM00922">
    <property type="entry name" value="MR_MLE"/>
    <property type="match status" value="1"/>
</dbReference>
<dbReference type="InterPro" id="IPR034603">
    <property type="entry name" value="Dipeptide_epimerase"/>
</dbReference>
<dbReference type="SFLD" id="SFLDF00009">
    <property type="entry name" value="o-succinylbenzoate_synthase"/>
    <property type="match status" value="1"/>
</dbReference>
<feature type="active site" description="Proton acceptor; specific for (R)-substrate epimerization" evidence="5">
    <location>
        <position position="162"/>
    </location>
</feature>
<gene>
    <name evidence="10" type="primary">ykfB</name>
    <name evidence="10" type="ORF">NCTC10571_01807</name>
</gene>
<feature type="binding site" evidence="6">
    <location>
        <position position="297"/>
    </location>
    <ligand>
        <name>substrate</name>
    </ligand>
</feature>
<dbReference type="InterPro" id="IPR036849">
    <property type="entry name" value="Enolase-like_C_sf"/>
</dbReference>
<dbReference type="PANTHER" id="PTHR48073:SF2">
    <property type="entry name" value="O-SUCCINYLBENZOATE SYNTHASE"/>
    <property type="match status" value="1"/>
</dbReference>
<dbReference type="EC" id="5.1.1.-" evidence="8"/>
<dbReference type="Pfam" id="PF02746">
    <property type="entry name" value="MR_MLE_N"/>
    <property type="match status" value="1"/>
</dbReference>
<feature type="binding site" evidence="6">
    <location>
        <position position="295"/>
    </location>
    <ligand>
        <name>substrate</name>
    </ligand>
</feature>
<evidence type="ECO:0000256" key="6">
    <source>
        <dbReference type="PIRSR" id="PIRSR634603-2"/>
    </source>
</evidence>
<organism evidence="10 11">
    <name type="scientific">Megamonas hypermegale</name>
    <dbReference type="NCBI Taxonomy" id="158847"/>
    <lineage>
        <taxon>Bacteria</taxon>
        <taxon>Bacillati</taxon>
        <taxon>Bacillota</taxon>
        <taxon>Negativicutes</taxon>
        <taxon>Selenomonadales</taxon>
        <taxon>Selenomonadaceae</taxon>
        <taxon>Megamonas</taxon>
    </lineage>
</organism>
<feature type="binding site" evidence="6">
    <location>
        <position position="320"/>
    </location>
    <ligand>
        <name>substrate</name>
    </ligand>
</feature>
<dbReference type="STRING" id="1122216.GCA_000423385_00975"/>
<dbReference type="SFLD" id="SFLDG00180">
    <property type="entry name" value="muconate_cycloisomerase"/>
    <property type="match status" value="1"/>
</dbReference>
<feature type="binding site" evidence="7">
    <location>
        <position position="190"/>
    </location>
    <ligand>
        <name>Mg(2+)</name>
        <dbReference type="ChEBI" id="CHEBI:18420"/>
    </ligand>
</feature>
<sequence>MKIIKIQIGKVKIPLKKPFITALRRVDFAEDIIIKIITDTGNIGFGNAPPTAVITGDSQASVVSAIHDIIAPKLISLDICELETICNQIDKAMLHNSSAKAAIDIAIYDLFAQMCNLPLYKLLGGYRTDIKSDLTVSLREPEIMAQDALEAVSNGYTDLKIKVGNDSTLDFKRIVAIRNAVGNEINIRLDANQGWKPKEAVRLIRQFEDKNLNIELIEQPVIAHDTVGLKFVTDNVDTPIMADESAFGTYEVFELLAKRACDLINIKLMKAGGIHNALKIADMAKICDVECMMGCMLESKVGITASASLAGGKSIITKADLDAADLLATDPIVGGISYKQNHIILNENNGLGITDIKDWEFITEIK</sequence>
<evidence type="ECO:0000256" key="5">
    <source>
        <dbReference type="PIRSR" id="PIRSR634603-1"/>
    </source>
</evidence>
<evidence type="ECO:0000313" key="11">
    <source>
        <dbReference type="Proteomes" id="UP000255234"/>
    </source>
</evidence>
<dbReference type="AlphaFoldDB" id="A0A378NUX9"/>